<evidence type="ECO:0000256" key="1">
    <source>
        <dbReference type="PROSITE-ProRule" id="PRU00339"/>
    </source>
</evidence>
<accession>A0A511KG67</accession>
<proteinExistence type="predicted"/>
<dbReference type="InterPro" id="IPR039340">
    <property type="entry name" value="Tfc4/TFIIIC-102/Sfc4"/>
</dbReference>
<feature type="region of interest" description="Disordered" evidence="2">
    <location>
        <begin position="1"/>
        <end position="96"/>
    </location>
</feature>
<feature type="compositionally biased region" description="Basic and acidic residues" evidence="2">
    <location>
        <begin position="634"/>
        <end position="648"/>
    </location>
</feature>
<dbReference type="SMART" id="SM00028">
    <property type="entry name" value="TPR"/>
    <property type="match status" value="9"/>
</dbReference>
<feature type="region of interest" description="Disordered" evidence="2">
    <location>
        <begin position="874"/>
        <end position="936"/>
    </location>
</feature>
<evidence type="ECO:0000313" key="4">
    <source>
        <dbReference type="Proteomes" id="UP000321518"/>
    </source>
</evidence>
<sequence length="1106" mass="123268">MEDLIPELQGFTPRASTSQAPAFALDPALAGPGPSSSAAPARRSRGGAYWDEEDEDLYGDDSDGTDGSAEETDAEEEYAAATQQQAGGIKRARKSQGGLLADDGTAVAPSASGKGKGKATCQDIFALDGYEGGDEELGRLINAIRDSNSTGVGGATALDREFDRSIADELDAFDPDLMEDLTVGVKGRRRKRKGKTVGRRAAGDIEPSPEVKRILGQANAAYAEGRLQEAIELLSEVVRIDPIIRVSWYTLATIYEELGEREKAVQCKIVATHLLGKKDASGEWGDLGRECRDVGLLHQAIYCFTQAIKLDKDDVDAMWDRAILLKLSGATNMAIKAFFALLTLLPHDPGVLRELAPMLASTHQYAKATSILLSAFAYYRSLVPHVNRDTVGYLATYGYSDLETVADFLNIQRHWAESVRVIRQGVRWLQGRESETGWDTLEDDREYDEERKIRGGWEKGNTWFEDEPTHELDVRLRSRLGLARLGMGWVEEAARHFDIVLAEDVAQFPELFGAIGEAYYERKMYNEAIDVYTLMVEHPETNGPAVWLKVGQCHQAMGNFEDARDCFENIVEEEPRNAEAKLALAKCLEQLGDPSRALTLIKEGASLHSLIASREERAESSTTEGARKRRVHRTKEERAAQQSDREAVERERHAEFTIAFLRLQELEKAVEAGDEVAMNQWLEVATGLVDSFRSTQQLFPSDPRKRFKGMIRTHRRKGKRDLAAEADQLADRLQRSIIAEEDNEVEETSFRGLDFDGWVDFILRYCFLLVKTDDIELAAEVLLHVREAGVFRQSEARQESLRLGLIACYAHAIMHEQAARELRYFFHGQPFSNEPVRLLLMLLSKGEAAIEAFNLPQQQKFFIRQLKGVQLAATGDQGQDDDGAAGRASSPVVTKMSSRKNKGKERAVEPQVTEAEQGADGDGEDERPDGQVNSAFTPTKLNPVFLATYGLMMNVSQSHQPAIIYLLRAYKLDEKQPLVNFALATAYLQRAMGRKTDNRQHQIAQAFAFLQQYRKLRGNCQEAEFNLARAFHHLGMHAHAVKHYQKLLESATAHAEQRMAIDGEDGVTKSKKDDLVKVAAYNLVTLYAMANAPELARIVAQKWLAV</sequence>
<dbReference type="PANTHER" id="PTHR23082">
    <property type="entry name" value="TRANSCRIPTION INITIATION FACTOR IIIC TFIIIC , POLYPEPTIDE 3-RELATED"/>
    <property type="match status" value="1"/>
</dbReference>
<feature type="compositionally biased region" description="Acidic residues" evidence="2">
    <location>
        <begin position="50"/>
        <end position="78"/>
    </location>
</feature>
<dbReference type="AlphaFoldDB" id="A0A511KG67"/>
<dbReference type="Gene3D" id="1.25.40.10">
    <property type="entry name" value="Tetratricopeptide repeat domain"/>
    <property type="match status" value="3"/>
</dbReference>
<reference evidence="3 4" key="1">
    <citation type="submission" date="2019-07" db="EMBL/GenBank/DDBJ databases">
        <title>Rhodotorula toruloides NBRC10032 genome sequencing.</title>
        <authorList>
            <person name="Shida Y."/>
            <person name="Takaku H."/>
            <person name="Ogasawara W."/>
            <person name="Mori K."/>
        </authorList>
    </citation>
    <scope>NUCLEOTIDE SEQUENCE [LARGE SCALE GENOMIC DNA]</scope>
    <source>
        <strain evidence="3 4">NBRC10032</strain>
    </source>
</reference>
<dbReference type="InterPro" id="IPR019734">
    <property type="entry name" value="TPR_rpt"/>
</dbReference>
<dbReference type="SUPFAM" id="SSF48452">
    <property type="entry name" value="TPR-like"/>
    <property type="match status" value="3"/>
</dbReference>
<protein>
    <submittedName>
        <fullName evidence="3">Transcription factor TFIIIC complex subunit Sfc4</fullName>
    </submittedName>
</protein>
<evidence type="ECO:0000313" key="3">
    <source>
        <dbReference type="EMBL" id="GEM09371.1"/>
    </source>
</evidence>
<dbReference type="OrthoDB" id="9991317at2759"/>
<dbReference type="Proteomes" id="UP000321518">
    <property type="component" value="Unassembled WGS sequence"/>
</dbReference>
<evidence type="ECO:0000256" key="2">
    <source>
        <dbReference type="SAM" id="MobiDB-lite"/>
    </source>
</evidence>
<dbReference type="InterPro" id="IPR011990">
    <property type="entry name" value="TPR-like_helical_dom_sf"/>
</dbReference>
<dbReference type="PANTHER" id="PTHR23082:SF0">
    <property type="entry name" value="GENERAL TRANSCRIPTION FACTOR 3C POLYPEPTIDE 3"/>
    <property type="match status" value="1"/>
</dbReference>
<dbReference type="GO" id="GO:0006383">
    <property type="term" value="P:transcription by RNA polymerase III"/>
    <property type="evidence" value="ECO:0007669"/>
    <property type="project" value="InterPro"/>
</dbReference>
<name>A0A511KG67_RHOTO</name>
<dbReference type="EMBL" id="BJWK01000007">
    <property type="protein sequence ID" value="GEM09371.1"/>
    <property type="molecule type" value="Genomic_DNA"/>
</dbReference>
<feature type="repeat" description="TPR" evidence="1">
    <location>
        <begin position="544"/>
        <end position="577"/>
    </location>
</feature>
<dbReference type="Pfam" id="PF14559">
    <property type="entry name" value="TPR_19"/>
    <property type="match status" value="1"/>
</dbReference>
<dbReference type="GO" id="GO:0000127">
    <property type="term" value="C:transcription factor TFIIIC complex"/>
    <property type="evidence" value="ECO:0007669"/>
    <property type="project" value="TreeGrafter"/>
</dbReference>
<keyword evidence="1" id="KW-0802">TPR repeat</keyword>
<feature type="compositionally biased region" description="Acidic residues" evidence="2">
    <location>
        <begin position="917"/>
        <end position="927"/>
    </location>
</feature>
<feature type="compositionally biased region" description="Low complexity" evidence="2">
    <location>
        <begin position="27"/>
        <end position="41"/>
    </location>
</feature>
<organism evidence="3 4">
    <name type="scientific">Rhodotorula toruloides</name>
    <name type="common">Yeast</name>
    <name type="synonym">Rhodosporidium toruloides</name>
    <dbReference type="NCBI Taxonomy" id="5286"/>
    <lineage>
        <taxon>Eukaryota</taxon>
        <taxon>Fungi</taxon>
        <taxon>Dikarya</taxon>
        <taxon>Basidiomycota</taxon>
        <taxon>Pucciniomycotina</taxon>
        <taxon>Microbotryomycetes</taxon>
        <taxon>Sporidiobolales</taxon>
        <taxon>Sporidiobolaceae</taxon>
        <taxon>Rhodotorula</taxon>
    </lineage>
</organism>
<comment type="caution">
    <text evidence="3">The sequence shown here is derived from an EMBL/GenBank/DDBJ whole genome shotgun (WGS) entry which is preliminary data.</text>
</comment>
<dbReference type="Pfam" id="PF13181">
    <property type="entry name" value="TPR_8"/>
    <property type="match status" value="1"/>
</dbReference>
<gene>
    <name evidence="3" type="ORF">Rt10032_c07g3388</name>
</gene>
<feature type="region of interest" description="Disordered" evidence="2">
    <location>
        <begin position="613"/>
        <end position="648"/>
    </location>
</feature>
<dbReference type="PROSITE" id="PS50005">
    <property type="entry name" value="TPR"/>
    <property type="match status" value="1"/>
</dbReference>